<dbReference type="Gene3D" id="3.30.70.270">
    <property type="match status" value="1"/>
</dbReference>
<keyword evidence="1" id="KW-0812">Transmembrane</keyword>
<dbReference type="SMART" id="SM00267">
    <property type="entry name" value="GGDEF"/>
    <property type="match status" value="1"/>
</dbReference>
<keyword evidence="1" id="KW-1133">Transmembrane helix</keyword>
<sequence>MGCVDSIDLGELWKGVMTQRLKLLLLIVMSSATFVAAAYTVSKQVIDEIVTDLLWKYAQVSARYDAETLLRPIIKEVELVKHLSTHPNITSWGFHSDDDVYRSVAEDTLEQFRWQLKSKNFFIALDQNLAYHFNDVKTVRSETFFRHYLDPSAVYDTWYFEQKESLTDLSVNIATDAHLSLTRVWINQSIIKNGQFLGIVGTGIEVSSLFQQLTNHHSSALRTIFVDARRRIQLSFDGGEVGYPLRDSSNVKPRLSDVISNAQEYQALETLMKRQRMGQESEILMVQQGMGRAVVAIHYIEELGWYELTFVSIDEMVPSWLSSYLYFPLVLLTGLFALLAYVYLVKHWIAPTEYREQRLAFLARVQPSQQDYQSNPFDKYLDKLEKELRQNRNGVDSMVASRTKALDKLTVFDVVTQLYNKRGLERELRLELSRANREHYQFGLIWIDAGISKAIKGDSTSEAYSLSLQMVADALQQAIREYDIAARWADDEFLLLIRSGQCETLQQVATRIQEYVDEHPMIPETDIRYAGDLAIGGTLINPDMSLQQALALTDSSLYIAKSQQEGAIYIHTHTLEKKSA</sequence>
<proteinExistence type="predicted"/>
<feature type="transmembrane region" description="Helical" evidence="1">
    <location>
        <begin position="324"/>
        <end position="345"/>
    </location>
</feature>
<dbReference type="InterPro" id="IPR029787">
    <property type="entry name" value="Nucleotide_cyclase"/>
</dbReference>
<dbReference type="PANTHER" id="PTHR33121:SF71">
    <property type="entry name" value="OXYGEN SENSOR PROTEIN DOSP"/>
    <property type="match status" value="1"/>
</dbReference>
<dbReference type="SUPFAM" id="SSF55073">
    <property type="entry name" value="Nucleotide cyclase"/>
    <property type="match status" value="1"/>
</dbReference>
<feature type="transmembrane region" description="Helical" evidence="1">
    <location>
        <begin position="23"/>
        <end position="41"/>
    </location>
</feature>
<dbReference type="CDD" id="cd01949">
    <property type="entry name" value="GGDEF"/>
    <property type="match status" value="1"/>
</dbReference>
<evidence type="ECO:0000313" key="4">
    <source>
        <dbReference type="Proteomes" id="UP000002817"/>
    </source>
</evidence>
<feature type="domain" description="GGDEF" evidence="2">
    <location>
        <begin position="440"/>
        <end position="573"/>
    </location>
</feature>
<comment type="caution">
    <text evidence="3">The sequence shown here is derived from an EMBL/GenBank/DDBJ whole genome shotgun (WGS) entry which is preliminary data.</text>
</comment>
<dbReference type="InterPro" id="IPR050706">
    <property type="entry name" value="Cyclic-di-GMP_PDE-like"/>
</dbReference>
<reference evidence="3 4" key="1">
    <citation type="journal article" date="2012" name="Int. J. Syst. Evol. Microbiol.">
        <title>Vibrio caribbeanicus sp. nov., isolated from the marine sponge Scleritoderma cyanea.</title>
        <authorList>
            <person name="Hoffmann M."/>
            <person name="Monday S.R."/>
            <person name="Allard M.W."/>
            <person name="Strain E.A."/>
            <person name="Whittaker P."/>
            <person name="Naum M."/>
            <person name="McCarthy P.J."/>
            <person name="Lopez J.V."/>
            <person name="Fischer M."/>
            <person name="Brown E.W."/>
        </authorList>
    </citation>
    <scope>NUCLEOTIDE SEQUENCE [LARGE SCALE GENOMIC DNA]</scope>
    <source>
        <strain evidence="4">CIP 102891 / ATCC 33934</strain>
    </source>
</reference>
<protein>
    <submittedName>
        <fullName evidence="3">Diguanylate cyclase</fullName>
    </submittedName>
</protein>
<dbReference type="InterPro" id="IPR000160">
    <property type="entry name" value="GGDEF_dom"/>
</dbReference>
<dbReference type="PROSITE" id="PS50887">
    <property type="entry name" value="GGDEF"/>
    <property type="match status" value="1"/>
</dbReference>
<organism evidence="3 4">
    <name type="scientific">Vibrio orientalis CIP 102891 = ATCC 33934</name>
    <dbReference type="NCBI Taxonomy" id="675816"/>
    <lineage>
        <taxon>Bacteria</taxon>
        <taxon>Pseudomonadati</taxon>
        <taxon>Pseudomonadota</taxon>
        <taxon>Gammaproteobacteria</taxon>
        <taxon>Vibrionales</taxon>
        <taxon>Vibrionaceae</taxon>
        <taxon>Vibrio</taxon>
        <taxon>Vibrio oreintalis group</taxon>
    </lineage>
</organism>
<dbReference type="InterPro" id="IPR043128">
    <property type="entry name" value="Rev_trsase/Diguanyl_cyclase"/>
</dbReference>
<evidence type="ECO:0000256" key="1">
    <source>
        <dbReference type="SAM" id="Phobius"/>
    </source>
</evidence>
<dbReference type="NCBIfam" id="TIGR00254">
    <property type="entry name" value="GGDEF"/>
    <property type="match status" value="1"/>
</dbReference>
<dbReference type="EMBL" id="AFWH01000041">
    <property type="protein sequence ID" value="EGU48143.1"/>
    <property type="molecule type" value="Genomic_DNA"/>
</dbReference>
<dbReference type="AlphaFoldDB" id="F9SVX3"/>
<dbReference type="PATRIC" id="fig|675816.5.peg.3075"/>
<gene>
    <name evidence="3" type="ORF">VIOR3934_06154</name>
</gene>
<dbReference type="STRING" id="675816.VIA_002477"/>
<evidence type="ECO:0000259" key="2">
    <source>
        <dbReference type="PROSITE" id="PS50887"/>
    </source>
</evidence>
<accession>F9SVX3</accession>
<dbReference type="Pfam" id="PF00990">
    <property type="entry name" value="GGDEF"/>
    <property type="match status" value="1"/>
</dbReference>
<keyword evidence="1" id="KW-0472">Membrane</keyword>
<dbReference type="eggNOG" id="COG2199">
    <property type="taxonomic scope" value="Bacteria"/>
</dbReference>
<dbReference type="PANTHER" id="PTHR33121">
    <property type="entry name" value="CYCLIC DI-GMP PHOSPHODIESTERASE PDEF"/>
    <property type="match status" value="1"/>
</dbReference>
<dbReference type="GO" id="GO:0071111">
    <property type="term" value="F:cyclic-guanylate-specific phosphodiesterase activity"/>
    <property type="evidence" value="ECO:0007669"/>
    <property type="project" value="InterPro"/>
</dbReference>
<evidence type="ECO:0000313" key="3">
    <source>
        <dbReference type="EMBL" id="EGU48143.1"/>
    </source>
</evidence>
<name>F9SVX3_VIBOR</name>
<dbReference type="Proteomes" id="UP000002817">
    <property type="component" value="Unassembled WGS sequence"/>
</dbReference>